<keyword evidence="6" id="KW-1185">Reference proteome</keyword>
<dbReference type="InterPro" id="IPR018060">
    <property type="entry name" value="HTH_AraC"/>
</dbReference>
<dbReference type="InterPro" id="IPR035418">
    <property type="entry name" value="AraC-bd_2"/>
</dbReference>
<keyword evidence="3" id="KW-0804">Transcription</keyword>
<dbReference type="PANTHER" id="PTHR46796:SF6">
    <property type="entry name" value="ARAC SUBFAMILY"/>
    <property type="match status" value="1"/>
</dbReference>
<comment type="caution">
    <text evidence="5">The sequence shown here is derived from an EMBL/GenBank/DDBJ whole genome shotgun (WGS) entry which is preliminary data.</text>
</comment>
<dbReference type="PANTHER" id="PTHR46796">
    <property type="entry name" value="HTH-TYPE TRANSCRIPTIONAL ACTIVATOR RHAS-RELATED"/>
    <property type="match status" value="1"/>
</dbReference>
<accession>A0A2S8SDA3</accession>
<evidence type="ECO:0000256" key="2">
    <source>
        <dbReference type="ARBA" id="ARBA00023125"/>
    </source>
</evidence>
<dbReference type="Pfam" id="PF14525">
    <property type="entry name" value="AraC_binding_2"/>
    <property type="match status" value="1"/>
</dbReference>
<dbReference type="InterPro" id="IPR009057">
    <property type="entry name" value="Homeodomain-like_sf"/>
</dbReference>
<sequence>MKTTITTRGIDTAARSRHWHETIGRTYFPLDLTFRRPEAFDGELTCWDLGTVSLSRLTSDAALYRRLPRHLAAQRAEEFLVTVPAKAELRFSQCGKDIRANPGAFFIERSHEPYDFSHAECADLWVLKLSSDMLAGRVRAPDRFCSLEFDATNGANGLFVDMLHLIPHRYDMMSEETRLTVGRQLVDLLALALQADERVLTSGLSTVRAAHLARIEAFLNRHIDDPDLGPDSVAAGCGISVRYLHELLRETNTTLGQWIRDRRLQAAHEDLSDPANTRSIGEIAYARGFADQAQFSRAFRARFGLTPKDLRAQHRRPARP</sequence>
<protein>
    <submittedName>
        <fullName evidence="5">AraC-like DNA-binding protein</fullName>
    </submittedName>
</protein>
<dbReference type="InterPro" id="IPR050204">
    <property type="entry name" value="AraC_XylS_family_regulators"/>
</dbReference>
<evidence type="ECO:0000256" key="1">
    <source>
        <dbReference type="ARBA" id="ARBA00023015"/>
    </source>
</evidence>
<proteinExistence type="predicted"/>
<evidence type="ECO:0000259" key="4">
    <source>
        <dbReference type="PROSITE" id="PS01124"/>
    </source>
</evidence>
<dbReference type="SMART" id="SM00342">
    <property type="entry name" value="HTH_ARAC"/>
    <property type="match status" value="1"/>
</dbReference>
<keyword evidence="1" id="KW-0805">Transcription regulation</keyword>
<evidence type="ECO:0000313" key="6">
    <source>
        <dbReference type="Proteomes" id="UP000238338"/>
    </source>
</evidence>
<keyword evidence="2 5" id="KW-0238">DNA-binding</keyword>
<feature type="domain" description="HTH araC/xylS-type" evidence="4">
    <location>
        <begin position="213"/>
        <end position="313"/>
    </location>
</feature>
<dbReference type="GO" id="GO:0003700">
    <property type="term" value="F:DNA-binding transcription factor activity"/>
    <property type="evidence" value="ECO:0007669"/>
    <property type="project" value="InterPro"/>
</dbReference>
<dbReference type="Proteomes" id="UP000238338">
    <property type="component" value="Unassembled WGS sequence"/>
</dbReference>
<dbReference type="AlphaFoldDB" id="A0A2S8SDA3"/>
<dbReference type="GO" id="GO:0043565">
    <property type="term" value="F:sequence-specific DNA binding"/>
    <property type="evidence" value="ECO:0007669"/>
    <property type="project" value="InterPro"/>
</dbReference>
<dbReference type="Gene3D" id="1.10.10.60">
    <property type="entry name" value="Homeodomain-like"/>
    <property type="match status" value="1"/>
</dbReference>
<reference evidence="5 6" key="1">
    <citation type="submission" date="2018-02" db="EMBL/GenBank/DDBJ databases">
        <title>Genomic Encyclopedia of Archaeal and Bacterial Type Strains, Phase II (KMG-II): from individual species to whole genera.</title>
        <authorList>
            <person name="Goeker M."/>
        </authorList>
    </citation>
    <scope>NUCLEOTIDE SEQUENCE [LARGE SCALE GENOMIC DNA]</scope>
    <source>
        <strain evidence="5 6">DSM 18921</strain>
    </source>
</reference>
<dbReference type="EMBL" id="PVEP01000001">
    <property type="protein sequence ID" value="PQV58831.1"/>
    <property type="molecule type" value="Genomic_DNA"/>
</dbReference>
<dbReference type="InterPro" id="IPR018062">
    <property type="entry name" value="HTH_AraC-typ_CS"/>
</dbReference>
<dbReference type="Pfam" id="PF12833">
    <property type="entry name" value="HTH_18"/>
    <property type="match status" value="1"/>
</dbReference>
<evidence type="ECO:0000313" key="5">
    <source>
        <dbReference type="EMBL" id="PQV58831.1"/>
    </source>
</evidence>
<gene>
    <name evidence="5" type="ORF">LX70_00647</name>
</gene>
<dbReference type="RefSeq" id="WP_105513069.1">
    <property type="nucleotide sequence ID" value="NZ_PVEP01000001.1"/>
</dbReference>
<organism evidence="5 6">
    <name type="scientific">Albidovulum denitrificans</name>
    <dbReference type="NCBI Taxonomy" id="404881"/>
    <lineage>
        <taxon>Bacteria</taxon>
        <taxon>Pseudomonadati</taxon>
        <taxon>Pseudomonadota</taxon>
        <taxon>Alphaproteobacteria</taxon>
        <taxon>Rhodobacterales</taxon>
        <taxon>Paracoccaceae</taxon>
        <taxon>Albidovulum</taxon>
    </lineage>
</organism>
<dbReference type="PRINTS" id="PR00032">
    <property type="entry name" value="HTHARAC"/>
</dbReference>
<name>A0A2S8SDA3_9RHOB</name>
<dbReference type="InterPro" id="IPR020449">
    <property type="entry name" value="Tscrpt_reg_AraC-type_HTH"/>
</dbReference>
<dbReference type="PROSITE" id="PS00041">
    <property type="entry name" value="HTH_ARAC_FAMILY_1"/>
    <property type="match status" value="1"/>
</dbReference>
<dbReference type="SUPFAM" id="SSF46689">
    <property type="entry name" value="Homeodomain-like"/>
    <property type="match status" value="1"/>
</dbReference>
<dbReference type="OrthoDB" id="8004517at2"/>
<evidence type="ECO:0000256" key="3">
    <source>
        <dbReference type="ARBA" id="ARBA00023163"/>
    </source>
</evidence>
<dbReference type="PROSITE" id="PS01124">
    <property type="entry name" value="HTH_ARAC_FAMILY_2"/>
    <property type="match status" value="1"/>
</dbReference>